<name>A0ABY6Q5S1_9GAMM</name>
<dbReference type="Gene3D" id="1.20.140.10">
    <property type="entry name" value="Butyryl-CoA Dehydrogenase, subunit A, domain 3"/>
    <property type="match status" value="1"/>
</dbReference>
<evidence type="ECO:0000256" key="1">
    <source>
        <dbReference type="ARBA" id="ARBA00001974"/>
    </source>
</evidence>
<evidence type="ECO:0000256" key="5">
    <source>
        <dbReference type="ARBA" id="ARBA00023002"/>
    </source>
</evidence>
<evidence type="ECO:0000313" key="9">
    <source>
        <dbReference type="Proteomes" id="UP001317963"/>
    </source>
</evidence>
<comment type="cofactor">
    <cofactor evidence="1">
        <name>FAD</name>
        <dbReference type="ChEBI" id="CHEBI:57692"/>
    </cofactor>
</comment>
<evidence type="ECO:0000256" key="3">
    <source>
        <dbReference type="ARBA" id="ARBA00022630"/>
    </source>
</evidence>
<feature type="domain" description="Acyl-CoA dehydrogenase/oxidase C-terminal" evidence="6">
    <location>
        <begin position="192"/>
        <end position="340"/>
    </location>
</feature>
<evidence type="ECO:0000256" key="2">
    <source>
        <dbReference type="ARBA" id="ARBA00009347"/>
    </source>
</evidence>
<keyword evidence="9" id="KW-1185">Reference proteome</keyword>
<dbReference type="InterPro" id="IPR037069">
    <property type="entry name" value="AcylCoA_DH/ox_N_sf"/>
</dbReference>
<dbReference type="Pfam" id="PF02771">
    <property type="entry name" value="Acyl-CoA_dh_N"/>
    <property type="match status" value="1"/>
</dbReference>
<keyword evidence="3" id="KW-0285">Flavoprotein</keyword>
<dbReference type="Proteomes" id="UP001317963">
    <property type="component" value="Chromosome"/>
</dbReference>
<keyword evidence="4" id="KW-0274">FAD</keyword>
<evidence type="ECO:0000313" key="8">
    <source>
        <dbReference type="EMBL" id="UZP74597.1"/>
    </source>
</evidence>
<proteinExistence type="inferred from homology"/>
<dbReference type="InterPro" id="IPR009075">
    <property type="entry name" value="AcylCo_DH/oxidase_C"/>
</dbReference>
<dbReference type="SUPFAM" id="SSF47203">
    <property type="entry name" value="Acyl-CoA dehydrogenase C-terminal domain-like"/>
    <property type="match status" value="1"/>
</dbReference>
<dbReference type="PANTHER" id="PTHR43884">
    <property type="entry name" value="ACYL-COA DEHYDROGENASE"/>
    <property type="match status" value="1"/>
</dbReference>
<dbReference type="SUPFAM" id="SSF56645">
    <property type="entry name" value="Acyl-CoA dehydrogenase NM domain-like"/>
    <property type="match status" value="1"/>
</dbReference>
<evidence type="ECO:0000259" key="7">
    <source>
        <dbReference type="Pfam" id="PF02771"/>
    </source>
</evidence>
<dbReference type="Gene3D" id="1.10.540.10">
    <property type="entry name" value="Acyl-CoA dehydrogenase/oxidase, N-terminal domain"/>
    <property type="match status" value="1"/>
</dbReference>
<gene>
    <name evidence="8" type="ORF">E0F26_07520</name>
</gene>
<dbReference type="Pfam" id="PF00441">
    <property type="entry name" value="Acyl-CoA_dh_1"/>
    <property type="match status" value="1"/>
</dbReference>
<dbReference type="InterPro" id="IPR009100">
    <property type="entry name" value="AcylCoA_DH/oxidase_NM_dom_sf"/>
</dbReference>
<comment type="similarity">
    <text evidence="2">Belongs to the acyl-CoA dehydrogenase family.</text>
</comment>
<dbReference type="PANTHER" id="PTHR43884:SF20">
    <property type="entry name" value="ACYL-COA DEHYDROGENASE FADE28"/>
    <property type="match status" value="1"/>
</dbReference>
<keyword evidence="5" id="KW-0560">Oxidoreductase</keyword>
<accession>A0ABY6Q5S1</accession>
<reference evidence="8 9" key="1">
    <citation type="submission" date="2019-02" db="EMBL/GenBank/DDBJ databases">
        <title>Halieaceae_genomes.</title>
        <authorList>
            <person name="Li S.-H."/>
        </authorList>
    </citation>
    <scope>NUCLEOTIDE SEQUENCE [LARGE SCALE GENOMIC DNA]</scope>
    <source>
        <strain evidence="8 9">JH123</strain>
    </source>
</reference>
<feature type="domain" description="Acyl-CoA dehydrogenase/oxidase N-terminal" evidence="7">
    <location>
        <begin position="6"/>
        <end position="84"/>
    </location>
</feature>
<dbReference type="InterPro" id="IPR036250">
    <property type="entry name" value="AcylCo_DH-like_C"/>
</dbReference>
<evidence type="ECO:0000256" key="4">
    <source>
        <dbReference type="ARBA" id="ARBA00022827"/>
    </source>
</evidence>
<sequence>MNFTFTQDQLDFQEAIATMLKSEVTADSIRERWSADGGVDDAFLKQAHDLGLNSMLVPEALGGLGLQAADFILLAEACGEVALPEPLVESVMTTTPLLVDILDQGLGNSDVQRVIDGVLAGESRVAVGHSINPYINYADCADWFVLPDGNSLYLMPREAVTLNEKKSVDPSRRLFAVSFTPDNQYRVADGDAGANLQRATLNRGALATAAQLVGLSKGMIAQSVQYTSDREQFGKAIGVNQAVKHLLADVAVQIEYAKPVTYRAAYTVGVSPTRADFAVSHAKSAAARTALMASRHCIQVHGAMGYTWECDVQIWAKRAWALAREWGDEGFHNNRIHEWLLRKNALLGPEFTFGRGSLTDVAQ</sequence>
<dbReference type="InterPro" id="IPR013786">
    <property type="entry name" value="AcylCoA_DH/ox_N"/>
</dbReference>
<dbReference type="RefSeq" id="WP_279241053.1">
    <property type="nucleotide sequence ID" value="NZ_CP036501.1"/>
</dbReference>
<dbReference type="EMBL" id="CP036501">
    <property type="protein sequence ID" value="UZP74597.1"/>
    <property type="molecule type" value="Genomic_DNA"/>
</dbReference>
<evidence type="ECO:0000259" key="6">
    <source>
        <dbReference type="Pfam" id="PF00441"/>
    </source>
</evidence>
<protein>
    <submittedName>
        <fullName evidence="8">Acyl-CoA dehydrogenase</fullName>
    </submittedName>
</protein>
<organism evidence="8 9">
    <name type="scientific">Candidatus Paraluminiphilus aquimaris</name>
    <dbReference type="NCBI Taxonomy" id="2518994"/>
    <lineage>
        <taxon>Bacteria</taxon>
        <taxon>Pseudomonadati</taxon>
        <taxon>Pseudomonadota</taxon>
        <taxon>Gammaproteobacteria</taxon>
        <taxon>Cellvibrionales</taxon>
        <taxon>Halieaceae</taxon>
        <taxon>Candidatus Paraluminiphilus</taxon>
    </lineage>
</organism>